<reference evidence="4 5" key="1">
    <citation type="submission" date="2024-03" db="EMBL/GenBank/DDBJ databases">
        <title>Adaptation during the transition from Ophiocordyceps entomopathogen to insect associate is accompanied by gene loss and intensified selection.</title>
        <authorList>
            <person name="Ward C.M."/>
            <person name="Onetto C.A."/>
            <person name="Borneman A.R."/>
        </authorList>
    </citation>
    <scope>NUCLEOTIDE SEQUENCE [LARGE SCALE GENOMIC DNA]</scope>
    <source>
        <strain evidence="4">AWRI1</strain>
        <tissue evidence="4">Single Adult Female</tissue>
    </source>
</reference>
<feature type="domain" description="KilA-N" evidence="3">
    <location>
        <begin position="16"/>
        <end position="119"/>
    </location>
</feature>
<comment type="caution">
    <text evidence="4">The sequence shown here is derived from an EMBL/GenBank/DDBJ whole genome shotgun (WGS) entry which is preliminary data.</text>
</comment>
<keyword evidence="1" id="KW-0175">Coiled coil</keyword>
<evidence type="ECO:0000313" key="4">
    <source>
        <dbReference type="EMBL" id="KAK7593061.1"/>
    </source>
</evidence>
<keyword evidence="5" id="KW-1185">Reference proteome</keyword>
<feature type="region of interest" description="Disordered" evidence="2">
    <location>
        <begin position="292"/>
        <end position="316"/>
    </location>
</feature>
<accession>A0AAN9THS6</accession>
<dbReference type="EMBL" id="JBBCAQ010000020">
    <property type="protein sequence ID" value="KAK7593061.1"/>
    <property type="molecule type" value="Genomic_DNA"/>
</dbReference>
<protein>
    <recommendedName>
        <fullName evidence="3">KilA-N domain-containing protein</fullName>
    </recommendedName>
</protein>
<proteinExistence type="predicted"/>
<dbReference type="InterPro" id="IPR018004">
    <property type="entry name" value="KilA/APSES_HTH"/>
</dbReference>
<dbReference type="PROSITE" id="PS51301">
    <property type="entry name" value="KILA_N"/>
    <property type="match status" value="1"/>
</dbReference>
<dbReference type="InterPro" id="IPR017880">
    <property type="entry name" value="KilA_N"/>
</dbReference>
<dbReference type="AlphaFoldDB" id="A0AAN9THS6"/>
<organism evidence="4 5">
    <name type="scientific">Parthenolecanium corni</name>
    <dbReference type="NCBI Taxonomy" id="536013"/>
    <lineage>
        <taxon>Eukaryota</taxon>
        <taxon>Metazoa</taxon>
        <taxon>Ecdysozoa</taxon>
        <taxon>Arthropoda</taxon>
        <taxon>Hexapoda</taxon>
        <taxon>Insecta</taxon>
        <taxon>Pterygota</taxon>
        <taxon>Neoptera</taxon>
        <taxon>Paraneoptera</taxon>
        <taxon>Hemiptera</taxon>
        <taxon>Sternorrhyncha</taxon>
        <taxon>Coccoidea</taxon>
        <taxon>Coccidae</taxon>
        <taxon>Parthenolecanium</taxon>
    </lineage>
</organism>
<name>A0AAN9THS6_9HEMI</name>
<feature type="coiled-coil region" evidence="1">
    <location>
        <begin position="382"/>
        <end position="437"/>
    </location>
</feature>
<evidence type="ECO:0000256" key="2">
    <source>
        <dbReference type="SAM" id="MobiDB-lite"/>
    </source>
</evidence>
<dbReference type="Proteomes" id="UP001367676">
    <property type="component" value="Unassembled WGS sequence"/>
</dbReference>
<sequence>MIPAIVSEVNLGVNEPFIKFSYGGLVDLIVNNENGLFNATYLCRQSSDKKQLNRYNEHVLTKKLEKALKRNDSIILSWSYKKNGSVAAGRYFHPAMFLDLAFWLSPIFYVHSAVIMIEFFNTNDRRKQKLRLNLFDYGEKATCELIKAEPPRWCVRFDSFKVEVNECGWFNPLNVCLIYRKTLNQFEGLKSIVALRQYLGSRNLLDGVFYHPLLFLRLAVYLSEDIYVKCARLVFCCDNEQLSLLFRRQIAAAASANTASNCESLAASVSESVAAPAQPSPPEYEAIPAELSLPSTSGRPSIPDYGAPSDVGSGAVPNQQTIECEELPAGLGRPSTSFGLLEQNCRLIVNDSDDDSDDSVKTVDMGNATDNLLTRKVHDVELNRLRRELERKIESENRLRAELEREQKEKQEALVRVRVQVDEIETLRQQLEDLDIEDVRNRILRKRPSIEARTKDLQIAKLEGLVLFLSVENTVYAYRRKFEKLVPAILKKLDKVVSFIGWFVTDSAVLQYSRCQEIVRQKAAQSGQKLNLSQNEIKLVPEGSHRSDELVHEASQRFDLQGCVLSALRLKLEVIEADVRILSRLFNKPTYQEDRFVAPAESTFLAGVYKWMQEQHAYRTRLAERYKRRRN</sequence>
<gene>
    <name evidence="4" type="ORF">V9T40_007813</name>
</gene>
<evidence type="ECO:0000313" key="5">
    <source>
        <dbReference type="Proteomes" id="UP001367676"/>
    </source>
</evidence>
<dbReference type="Pfam" id="PF04383">
    <property type="entry name" value="KilA-N"/>
    <property type="match status" value="1"/>
</dbReference>
<evidence type="ECO:0000256" key="1">
    <source>
        <dbReference type="SAM" id="Coils"/>
    </source>
</evidence>
<evidence type="ECO:0000259" key="3">
    <source>
        <dbReference type="PROSITE" id="PS51301"/>
    </source>
</evidence>